<organism evidence="1 2">
    <name type="scientific">Providencia rustigianii DSM 4541</name>
    <dbReference type="NCBI Taxonomy" id="500637"/>
    <lineage>
        <taxon>Bacteria</taxon>
        <taxon>Pseudomonadati</taxon>
        <taxon>Pseudomonadota</taxon>
        <taxon>Gammaproteobacteria</taxon>
        <taxon>Enterobacterales</taxon>
        <taxon>Morganellaceae</taxon>
        <taxon>Providencia</taxon>
    </lineage>
</organism>
<dbReference type="HOGENOM" id="CLU_3187767_0_0_6"/>
<accession>D1P196</accession>
<reference evidence="1" key="1">
    <citation type="submission" date="2009-12" db="EMBL/GenBank/DDBJ databases">
        <authorList>
            <person name="Weinstock G."/>
            <person name="Sodergren E."/>
            <person name="Clifton S."/>
            <person name="Fulton L."/>
            <person name="Fulton B."/>
            <person name="Courtney L."/>
            <person name="Fronick C."/>
            <person name="Harrison M."/>
            <person name="Strong C."/>
            <person name="Farmer C."/>
            <person name="Delahaunty K."/>
            <person name="Markovic C."/>
            <person name="Hall O."/>
            <person name="Minx P."/>
            <person name="Tomlinson C."/>
            <person name="Mitreva M."/>
            <person name="Nelson J."/>
            <person name="Hou S."/>
            <person name="Wollam A."/>
            <person name="Pepin K.H."/>
            <person name="Johnson M."/>
            <person name="Bhonagiri V."/>
            <person name="Nash W.E."/>
            <person name="Warren W."/>
            <person name="Chinwalla A."/>
            <person name="Mardis E.R."/>
            <person name="Wilson R.K."/>
        </authorList>
    </citation>
    <scope>NUCLEOTIDE SEQUENCE [LARGE SCALE GENOMIC DNA]</scope>
    <source>
        <strain evidence="1">DSM 4541</strain>
    </source>
</reference>
<protein>
    <submittedName>
        <fullName evidence="1">Uncharacterized protein</fullName>
    </submittedName>
</protein>
<dbReference type="EMBL" id="ABXV02000017">
    <property type="protein sequence ID" value="EFB73115.1"/>
    <property type="molecule type" value="Genomic_DNA"/>
</dbReference>
<dbReference type="AlphaFoldDB" id="D1P196"/>
<evidence type="ECO:0000313" key="1">
    <source>
        <dbReference type="EMBL" id="EFB73115.1"/>
    </source>
</evidence>
<sequence length="46" mass="5318">MPPLMPPDWFLRGMGDGKFLLLCTNYPLAQAHVIFGRVRPKQICWC</sequence>
<keyword evidence="2" id="KW-1185">Reference proteome</keyword>
<name>D1P196_9GAMM</name>
<comment type="caution">
    <text evidence="1">The sequence shown here is derived from an EMBL/GenBank/DDBJ whole genome shotgun (WGS) entry which is preliminary data.</text>
</comment>
<evidence type="ECO:0000313" key="2">
    <source>
        <dbReference type="Proteomes" id="UP000005512"/>
    </source>
</evidence>
<dbReference type="Proteomes" id="UP000005512">
    <property type="component" value="Unassembled WGS sequence"/>
</dbReference>
<proteinExistence type="predicted"/>
<gene>
    <name evidence="1" type="ORF">PROVRUST_05914</name>
</gene>